<comment type="caution">
    <text evidence="2">The sequence shown here is derived from an EMBL/GenBank/DDBJ whole genome shotgun (WGS) entry which is preliminary data.</text>
</comment>
<organism evidence="2 3">
    <name type="scientific">Bailinhaonella thermotolerans</name>
    <dbReference type="NCBI Taxonomy" id="1070861"/>
    <lineage>
        <taxon>Bacteria</taxon>
        <taxon>Bacillati</taxon>
        <taxon>Actinomycetota</taxon>
        <taxon>Actinomycetes</taxon>
        <taxon>Streptosporangiales</taxon>
        <taxon>Streptosporangiaceae</taxon>
        <taxon>Bailinhaonella</taxon>
    </lineage>
</organism>
<evidence type="ECO:0000313" key="2">
    <source>
        <dbReference type="EMBL" id="RJL33372.1"/>
    </source>
</evidence>
<name>A0A3A4BFV6_9ACTN</name>
<accession>A0A3A4BFV6</accession>
<evidence type="ECO:0000313" key="3">
    <source>
        <dbReference type="Proteomes" id="UP000265768"/>
    </source>
</evidence>
<dbReference type="Proteomes" id="UP000265768">
    <property type="component" value="Unassembled WGS sequence"/>
</dbReference>
<dbReference type="EMBL" id="QZEY01000003">
    <property type="protein sequence ID" value="RJL33372.1"/>
    <property type="molecule type" value="Genomic_DNA"/>
</dbReference>
<protein>
    <submittedName>
        <fullName evidence="2">Uncharacterized protein</fullName>
    </submittedName>
</protein>
<gene>
    <name evidence="2" type="ORF">D5H75_11305</name>
</gene>
<dbReference type="RefSeq" id="WP_119926331.1">
    <property type="nucleotide sequence ID" value="NZ_QZEY01000003.1"/>
</dbReference>
<evidence type="ECO:0000256" key="1">
    <source>
        <dbReference type="SAM" id="MobiDB-lite"/>
    </source>
</evidence>
<dbReference type="AlphaFoldDB" id="A0A3A4BFV6"/>
<reference evidence="2 3" key="1">
    <citation type="submission" date="2018-09" db="EMBL/GenBank/DDBJ databases">
        <title>YIM 75507 draft genome.</title>
        <authorList>
            <person name="Tang S."/>
            <person name="Feng Y."/>
        </authorList>
    </citation>
    <scope>NUCLEOTIDE SEQUENCE [LARGE SCALE GENOMIC DNA]</scope>
    <source>
        <strain evidence="2 3">YIM 75507</strain>
    </source>
</reference>
<feature type="compositionally biased region" description="Basic and acidic residues" evidence="1">
    <location>
        <begin position="130"/>
        <end position="140"/>
    </location>
</feature>
<sequence>MTRWWNDPKITLAPEDLRRLEALAALYPHWVITRHPDRTWMAMRSTPPPRWQRERGLVAGFSHASLARLAESLAEQDRLASTLRPGLRAPHQEETEMRTGQARDIAPERPETPLSTSPDIARWQRLLRAMTDRARADRTATRTTAHPRPAADPTP</sequence>
<feature type="region of interest" description="Disordered" evidence="1">
    <location>
        <begin position="82"/>
        <end position="155"/>
    </location>
</feature>
<proteinExistence type="predicted"/>
<keyword evidence="3" id="KW-1185">Reference proteome</keyword>